<accession>A0ABY6KMW9</accession>
<protein>
    <submittedName>
        <fullName evidence="12">LAMP1</fullName>
    </submittedName>
</protein>
<comment type="similarity">
    <text evidence="9">Belongs to the LAMP family.</text>
</comment>
<sequence>MKPGVVADEMFPDGSGAYMELDESGGATGILMDLAANEKCLHADFYNAPKINNYVLKDGNITCARLQLNISAKIPYDEVSPPPPAAASSVLTDCWVQANKTTGVYELNPGTDMVMMPSSTCNGPNNTEVIHLLVAGKHHLNIVLLKNKDKVSLSLELHYSQKDMENATNPDDEYSVISKDIWSVPASRSYQCNSEVSVTLSPELNITGAHEVVAKLWDVRYMAYVNQTTDNYNQEWPCDQDTQMADIVPIAVGVALAALVVVVVIAYTVSRRRTKQRGYQSV</sequence>
<feature type="domain" description="Lysosome-associated membrane glycoprotein 2-like transmembrane" evidence="11">
    <location>
        <begin position="248"/>
        <end position="280"/>
    </location>
</feature>
<evidence type="ECO:0000313" key="13">
    <source>
        <dbReference type="Proteomes" id="UP001235939"/>
    </source>
</evidence>
<comment type="subcellular location">
    <subcellularLocation>
        <location evidence="1">Cell membrane</location>
        <topology evidence="1">Single-pass type I membrane protein</topology>
    </subcellularLocation>
    <subcellularLocation>
        <location evidence="9">Membrane</location>
        <topology evidence="9">Single-pass type I membrane protein</topology>
    </subcellularLocation>
</comment>
<feature type="transmembrane region" description="Helical" evidence="10">
    <location>
        <begin position="247"/>
        <end position="269"/>
    </location>
</feature>
<dbReference type="Proteomes" id="UP001235939">
    <property type="component" value="Chromosome 07"/>
</dbReference>
<evidence type="ECO:0000256" key="3">
    <source>
        <dbReference type="ARBA" id="ARBA00022692"/>
    </source>
</evidence>
<evidence type="ECO:0000256" key="9">
    <source>
        <dbReference type="PROSITE-ProRule" id="PRU00740"/>
    </source>
</evidence>
<name>A0ABY6KMW9_9ARAC</name>
<comment type="similarity">
    <text evidence="2">Belongs to the CSN9 family.</text>
</comment>
<keyword evidence="3 9" id="KW-0812">Transmembrane</keyword>
<gene>
    <name evidence="12" type="ORF">LAZ67_7002075</name>
</gene>
<evidence type="ECO:0000256" key="7">
    <source>
        <dbReference type="ARBA" id="ARBA00023136"/>
    </source>
</evidence>
<keyword evidence="8" id="KW-0325">Glycoprotein</keyword>
<proteinExistence type="inferred from homology"/>
<evidence type="ECO:0000256" key="2">
    <source>
        <dbReference type="ARBA" id="ARBA00009162"/>
    </source>
</evidence>
<reference evidence="12 13" key="1">
    <citation type="submission" date="2022-01" db="EMBL/GenBank/DDBJ databases">
        <title>A chromosomal length assembly of Cordylochernes scorpioides.</title>
        <authorList>
            <person name="Zeh D."/>
            <person name="Zeh J."/>
        </authorList>
    </citation>
    <scope>NUCLEOTIDE SEQUENCE [LARGE SCALE GENOMIC DNA]</scope>
    <source>
        <strain evidence="12">IN4F17</strain>
        <tissue evidence="12">Whole Body</tissue>
    </source>
</reference>
<keyword evidence="13" id="KW-1185">Reference proteome</keyword>
<dbReference type="InterPro" id="IPR048524">
    <property type="entry name" value="Lamp2-like_TM"/>
</dbReference>
<evidence type="ECO:0000256" key="8">
    <source>
        <dbReference type="ARBA" id="ARBA00023180"/>
    </source>
</evidence>
<comment type="caution">
    <text evidence="9">Lacks conserved residue(s) required for the propagation of feature annotation.</text>
</comment>
<keyword evidence="6 10" id="KW-1133">Transmembrane helix</keyword>
<dbReference type="PANTHER" id="PTHR11506:SF35">
    <property type="entry name" value="LYSOSOME-ASSOCIATED MEMBRANE GLYCOPROTEIN 5"/>
    <property type="match status" value="1"/>
</dbReference>
<evidence type="ECO:0000256" key="10">
    <source>
        <dbReference type="SAM" id="Phobius"/>
    </source>
</evidence>
<dbReference type="PANTHER" id="PTHR11506">
    <property type="entry name" value="LYSOSOME-ASSOCIATED MEMBRANE GLYCOPROTEIN"/>
    <property type="match status" value="1"/>
</dbReference>
<keyword evidence="7 9" id="KW-0472">Membrane</keyword>
<evidence type="ECO:0000313" key="12">
    <source>
        <dbReference type="EMBL" id="UYV70173.1"/>
    </source>
</evidence>
<organism evidence="12 13">
    <name type="scientific">Cordylochernes scorpioides</name>
    <dbReference type="NCBI Taxonomy" id="51811"/>
    <lineage>
        <taxon>Eukaryota</taxon>
        <taxon>Metazoa</taxon>
        <taxon>Ecdysozoa</taxon>
        <taxon>Arthropoda</taxon>
        <taxon>Chelicerata</taxon>
        <taxon>Arachnida</taxon>
        <taxon>Pseudoscorpiones</taxon>
        <taxon>Cheliferoidea</taxon>
        <taxon>Chernetidae</taxon>
        <taxon>Cordylochernes</taxon>
    </lineage>
</organism>
<evidence type="ECO:0000256" key="5">
    <source>
        <dbReference type="ARBA" id="ARBA00022790"/>
    </source>
</evidence>
<keyword evidence="4" id="KW-0732">Signal</keyword>
<evidence type="ECO:0000256" key="4">
    <source>
        <dbReference type="ARBA" id="ARBA00022729"/>
    </source>
</evidence>
<dbReference type="PROSITE" id="PS51407">
    <property type="entry name" value="LAMP_3"/>
    <property type="match status" value="1"/>
</dbReference>
<dbReference type="InterPro" id="IPR029391">
    <property type="entry name" value="CSN9_metazoa"/>
</dbReference>
<dbReference type="Pfam" id="PF21222">
    <property type="entry name" value="Lamp2_2nd"/>
    <property type="match status" value="1"/>
</dbReference>
<keyword evidence="5" id="KW-0736">Signalosome</keyword>
<dbReference type="InterPro" id="IPR002000">
    <property type="entry name" value="Lysosome-assoc_membr_glycop"/>
</dbReference>
<dbReference type="Pfam" id="PF15004">
    <property type="entry name" value="MYEOV2"/>
    <property type="match status" value="1"/>
</dbReference>
<evidence type="ECO:0000259" key="11">
    <source>
        <dbReference type="Pfam" id="PF21222"/>
    </source>
</evidence>
<evidence type="ECO:0000256" key="1">
    <source>
        <dbReference type="ARBA" id="ARBA00004251"/>
    </source>
</evidence>
<evidence type="ECO:0000256" key="6">
    <source>
        <dbReference type="ARBA" id="ARBA00022989"/>
    </source>
</evidence>
<dbReference type="EMBL" id="CP092869">
    <property type="protein sequence ID" value="UYV70173.1"/>
    <property type="molecule type" value="Genomic_DNA"/>
</dbReference>
<dbReference type="Gene3D" id="2.40.160.110">
    <property type="match status" value="1"/>
</dbReference>